<name>A0ABW4Z534_9HYPH</name>
<dbReference type="PRINTS" id="PR00038">
    <property type="entry name" value="HTHLUXR"/>
</dbReference>
<dbReference type="RefSeq" id="WP_246548256.1">
    <property type="nucleotide sequence ID" value="NZ_JAHBGB010000003.1"/>
</dbReference>
<dbReference type="InterPro" id="IPR016032">
    <property type="entry name" value="Sig_transdc_resp-reg_C-effctor"/>
</dbReference>
<dbReference type="Gene3D" id="3.30.450.80">
    <property type="entry name" value="Transcription factor LuxR-like, autoinducer-binding domain"/>
    <property type="match status" value="1"/>
</dbReference>
<dbReference type="InterPro" id="IPR036388">
    <property type="entry name" value="WH-like_DNA-bd_sf"/>
</dbReference>
<evidence type="ECO:0000259" key="5">
    <source>
        <dbReference type="PROSITE" id="PS50043"/>
    </source>
</evidence>
<feature type="transmembrane region" description="Helical" evidence="4">
    <location>
        <begin position="119"/>
        <end position="139"/>
    </location>
</feature>
<keyword evidence="1" id="KW-0805">Transcription regulation</keyword>
<gene>
    <name evidence="6" type="ORF">ACFSNC_24625</name>
</gene>
<dbReference type="Gene3D" id="1.10.10.10">
    <property type="entry name" value="Winged helix-like DNA-binding domain superfamily/Winged helix DNA-binding domain"/>
    <property type="match status" value="1"/>
</dbReference>
<feature type="domain" description="HTH luxR-type" evidence="5">
    <location>
        <begin position="174"/>
        <end position="239"/>
    </location>
</feature>
<evidence type="ECO:0000256" key="1">
    <source>
        <dbReference type="ARBA" id="ARBA00023015"/>
    </source>
</evidence>
<dbReference type="PANTHER" id="PTHR44688">
    <property type="entry name" value="DNA-BINDING TRANSCRIPTIONAL ACTIVATOR DEVR_DOSR"/>
    <property type="match status" value="1"/>
</dbReference>
<dbReference type="Pfam" id="PF03472">
    <property type="entry name" value="Autoind_bind"/>
    <property type="match status" value="1"/>
</dbReference>
<keyword evidence="7" id="KW-1185">Reference proteome</keyword>
<dbReference type="EMBL" id="JBHUHD010000004">
    <property type="protein sequence ID" value="MFD2143582.1"/>
    <property type="molecule type" value="Genomic_DNA"/>
</dbReference>
<dbReference type="PANTHER" id="PTHR44688:SF16">
    <property type="entry name" value="DNA-BINDING TRANSCRIPTIONAL ACTIVATOR DEVR_DOSR"/>
    <property type="match status" value="1"/>
</dbReference>
<dbReference type="Pfam" id="PF00196">
    <property type="entry name" value="GerE"/>
    <property type="match status" value="1"/>
</dbReference>
<dbReference type="SUPFAM" id="SSF75516">
    <property type="entry name" value="Pheromone-binding domain of LuxR-like quorum-sensing transcription factors"/>
    <property type="match status" value="1"/>
</dbReference>
<evidence type="ECO:0000256" key="2">
    <source>
        <dbReference type="ARBA" id="ARBA00023125"/>
    </source>
</evidence>
<protein>
    <submittedName>
        <fullName evidence="6">LuxR family transcriptional regulator</fullName>
    </submittedName>
</protein>
<dbReference type="Proteomes" id="UP001597299">
    <property type="component" value="Unassembled WGS sequence"/>
</dbReference>
<organism evidence="6 7">
    <name type="scientific">Ancylobacter oerskovii</name>
    <dbReference type="NCBI Taxonomy" id="459519"/>
    <lineage>
        <taxon>Bacteria</taxon>
        <taxon>Pseudomonadati</taxon>
        <taxon>Pseudomonadota</taxon>
        <taxon>Alphaproteobacteria</taxon>
        <taxon>Hyphomicrobiales</taxon>
        <taxon>Xanthobacteraceae</taxon>
        <taxon>Ancylobacter</taxon>
    </lineage>
</organism>
<dbReference type="PROSITE" id="PS50043">
    <property type="entry name" value="HTH_LUXR_2"/>
    <property type="match status" value="1"/>
</dbReference>
<sequence>MERALERTWRVIEEIERSSGLIDVEDCLVDVARDFGLTCVFGGLVPSAPMAPANVRERTLFQRLPAGWAERYNGRGYLFRDPIFHRLQHERVPFSWEDAYGSCERTDDVSLIRGEASEFGLRAGYVVPIALLGNGLAAISFGGDRASLDPAATSALGFLASYAIGRALQHTFVRKRSLGSLTVREYECLQWASEGKTDWEIAIILGISRPTVTKHLQAIREKLGAVTKGHAIAIALRNKILR</sequence>
<comment type="caution">
    <text evidence="6">The sequence shown here is derived from an EMBL/GenBank/DDBJ whole genome shotgun (WGS) entry which is preliminary data.</text>
</comment>
<accession>A0ABW4Z534</accession>
<proteinExistence type="predicted"/>
<keyword evidence="4" id="KW-1133">Transmembrane helix</keyword>
<keyword evidence="4" id="KW-0812">Transmembrane</keyword>
<dbReference type="InterPro" id="IPR036693">
    <property type="entry name" value="TF_LuxR_autoind-bd_dom_sf"/>
</dbReference>
<evidence type="ECO:0000256" key="3">
    <source>
        <dbReference type="ARBA" id="ARBA00023163"/>
    </source>
</evidence>
<dbReference type="SMART" id="SM00421">
    <property type="entry name" value="HTH_LUXR"/>
    <property type="match status" value="1"/>
</dbReference>
<dbReference type="SUPFAM" id="SSF46894">
    <property type="entry name" value="C-terminal effector domain of the bipartite response regulators"/>
    <property type="match status" value="1"/>
</dbReference>
<evidence type="ECO:0000256" key="4">
    <source>
        <dbReference type="SAM" id="Phobius"/>
    </source>
</evidence>
<evidence type="ECO:0000313" key="7">
    <source>
        <dbReference type="Proteomes" id="UP001597299"/>
    </source>
</evidence>
<keyword evidence="2" id="KW-0238">DNA-binding</keyword>
<keyword evidence="3" id="KW-0804">Transcription</keyword>
<evidence type="ECO:0000313" key="6">
    <source>
        <dbReference type="EMBL" id="MFD2143582.1"/>
    </source>
</evidence>
<reference evidence="7" key="1">
    <citation type="journal article" date="2019" name="Int. J. Syst. Evol. Microbiol.">
        <title>The Global Catalogue of Microorganisms (GCM) 10K type strain sequencing project: providing services to taxonomists for standard genome sequencing and annotation.</title>
        <authorList>
            <consortium name="The Broad Institute Genomics Platform"/>
            <consortium name="The Broad Institute Genome Sequencing Center for Infectious Disease"/>
            <person name="Wu L."/>
            <person name="Ma J."/>
        </authorList>
    </citation>
    <scope>NUCLEOTIDE SEQUENCE [LARGE SCALE GENOMIC DNA]</scope>
    <source>
        <strain evidence="7">CCM 7435</strain>
    </source>
</reference>
<dbReference type="InterPro" id="IPR000792">
    <property type="entry name" value="Tscrpt_reg_LuxR_C"/>
</dbReference>
<dbReference type="InterPro" id="IPR005143">
    <property type="entry name" value="TF_LuxR_autoind-bd_dom"/>
</dbReference>
<dbReference type="CDD" id="cd06170">
    <property type="entry name" value="LuxR_C_like"/>
    <property type="match status" value="1"/>
</dbReference>
<keyword evidence="4" id="KW-0472">Membrane</keyword>
<feature type="transmembrane region" description="Helical" evidence="4">
    <location>
        <begin position="151"/>
        <end position="168"/>
    </location>
</feature>